<accession>A0ABP9P277</accession>
<dbReference type="Proteomes" id="UP001500804">
    <property type="component" value="Unassembled WGS sequence"/>
</dbReference>
<reference evidence="2" key="1">
    <citation type="journal article" date="2019" name="Int. J. Syst. Evol. Microbiol.">
        <title>The Global Catalogue of Microorganisms (GCM) 10K type strain sequencing project: providing services to taxonomists for standard genome sequencing and annotation.</title>
        <authorList>
            <consortium name="The Broad Institute Genomics Platform"/>
            <consortium name="The Broad Institute Genome Sequencing Center for Infectious Disease"/>
            <person name="Wu L."/>
            <person name="Ma J."/>
        </authorList>
    </citation>
    <scope>NUCLEOTIDE SEQUENCE [LARGE SCALE GENOMIC DNA]</scope>
    <source>
        <strain evidence="2">JCM 18302</strain>
    </source>
</reference>
<keyword evidence="2" id="KW-1185">Reference proteome</keyword>
<sequence>MLGLRADSEIFGTALVVSVRAGVDWDHHAWLAVAWRHTPSVDGQYVYGCGLRHPTALRQPVVAAG</sequence>
<protein>
    <submittedName>
        <fullName evidence="1">Uncharacterized protein</fullName>
    </submittedName>
</protein>
<gene>
    <name evidence="1" type="ORF">GCM10023320_74750</name>
</gene>
<proteinExistence type="predicted"/>
<evidence type="ECO:0000313" key="2">
    <source>
        <dbReference type="Proteomes" id="UP001500804"/>
    </source>
</evidence>
<evidence type="ECO:0000313" key="1">
    <source>
        <dbReference type="EMBL" id="GAA5139140.1"/>
    </source>
</evidence>
<dbReference type="EMBL" id="BAABJO010000043">
    <property type="protein sequence ID" value="GAA5139140.1"/>
    <property type="molecule type" value="Genomic_DNA"/>
</dbReference>
<name>A0ABP9P277_9PSEU</name>
<organism evidence="1 2">
    <name type="scientific">Pseudonocardia adelaidensis</name>
    <dbReference type="NCBI Taxonomy" id="648754"/>
    <lineage>
        <taxon>Bacteria</taxon>
        <taxon>Bacillati</taxon>
        <taxon>Actinomycetota</taxon>
        <taxon>Actinomycetes</taxon>
        <taxon>Pseudonocardiales</taxon>
        <taxon>Pseudonocardiaceae</taxon>
        <taxon>Pseudonocardia</taxon>
    </lineage>
</organism>
<comment type="caution">
    <text evidence="1">The sequence shown here is derived from an EMBL/GenBank/DDBJ whole genome shotgun (WGS) entry which is preliminary data.</text>
</comment>